<feature type="transmembrane region" description="Helical" evidence="1">
    <location>
        <begin position="101"/>
        <end position="120"/>
    </location>
</feature>
<dbReference type="Pfam" id="PF00990">
    <property type="entry name" value="GGDEF"/>
    <property type="match status" value="1"/>
</dbReference>
<dbReference type="InterPro" id="IPR029787">
    <property type="entry name" value="Nucleotide_cyclase"/>
</dbReference>
<keyword evidence="1" id="KW-1133">Transmembrane helix</keyword>
<sequence length="777" mass="81579">MSTPLRAVVPGTGIAAVTAFLFLVGLTTALDGQAQQWAANLGVLSFAAAAVAGCARAARRSRGRSRRGWCALAVAAGSWAAGQIVWTVLESLGVTTPFPSVADVGFLAFPVAALVGFGLLSPRSGMATPRRLLDALMVGCALGLLAWFAVIDPMAAGRPVAEVVVALAYPLADVVLLTVTVLTLAQTREKPLLWGLLGLSMVAMTVSDVAFSYETAAGTYLSGSPADWGWWAAFLLLGTAGSLVTGVRRGPRPPAAATVAPAGLLPYLPLAAAVLVAAVQSATGTALDPIAIGLIVALVGLVLARQYVTVRDNETLARTVQQREVQLHELAFRDGLTGLANRALFLDRLGHALDLSARHRTPVSVVFLDLDGFKAVNDSLGHAMGDALLVLVAARLRATLRAADTLARLGGDEFAVLVEQGTRPGHEATVVARALLDTFAEPFHLQGRRVTVSASIGVASVEPGPDQPGADHAATLLHRADVAMYAVKALGSGGGILVHSPSLDAERRRDEPALQRAFAEALERDLVRAVYQPVVDPVSGRIGAFEALARWTHDGVEVPPTTFVPISARAGLSGHLTASMLAQSCAQLGEWNRALGHRQLRIAVNVNPTELTDDGLPGRIAELVARYRLAAGQLTLEITESAMTNRPETAVDVMNALHAAGVRLALDDFGTGYSTLARLSSTPVDTVKIDRFFVADIDHDVQKKRFLVGLFGLTRHLGLRTVAEGVERAGQLHVLRRLGCDLVQGHLIGRPAPPGDLTPLVLAEQPVLDPALLGRVG</sequence>
<dbReference type="CDD" id="cd01949">
    <property type="entry name" value="GGDEF"/>
    <property type="match status" value="1"/>
</dbReference>
<dbReference type="Proteomes" id="UP000320338">
    <property type="component" value="Unassembled WGS sequence"/>
</dbReference>
<dbReference type="PROSITE" id="PS50883">
    <property type="entry name" value="EAL"/>
    <property type="match status" value="1"/>
</dbReference>
<evidence type="ECO:0000259" key="2">
    <source>
        <dbReference type="PROSITE" id="PS50883"/>
    </source>
</evidence>
<evidence type="ECO:0000259" key="3">
    <source>
        <dbReference type="PROSITE" id="PS50887"/>
    </source>
</evidence>
<dbReference type="SMART" id="SM00052">
    <property type="entry name" value="EAL"/>
    <property type="match status" value="1"/>
</dbReference>
<feature type="transmembrane region" description="Helical" evidence="1">
    <location>
        <begin position="192"/>
        <end position="213"/>
    </location>
</feature>
<feature type="transmembrane region" description="Helical" evidence="1">
    <location>
        <begin position="7"/>
        <end position="30"/>
    </location>
</feature>
<dbReference type="AlphaFoldDB" id="A0A4Y3WS41"/>
<dbReference type="Pfam" id="PF00563">
    <property type="entry name" value="EAL"/>
    <property type="match status" value="1"/>
</dbReference>
<dbReference type="InterPro" id="IPR000160">
    <property type="entry name" value="GGDEF_dom"/>
</dbReference>
<dbReference type="Gene3D" id="3.30.70.270">
    <property type="match status" value="1"/>
</dbReference>
<dbReference type="SUPFAM" id="SSF141868">
    <property type="entry name" value="EAL domain-like"/>
    <property type="match status" value="1"/>
</dbReference>
<accession>A0A4Y3WS41</accession>
<feature type="transmembrane region" description="Helical" evidence="1">
    <location>
        <begin position="36"/>
        <end position="57"/>
    </location>
</feature>
<evidence type="ECO:0000313" key="4">
    <source>
        <dbReference type="EMBL" id="GEC20176.1"/>
    </source>
</evidence>
<organism evidence="4 5">
    <name type="scientific">Pseudonocardia hydrocarbonoxydans</name>
    <dbReference type="NCBI Taxonomy" id="76726"/>
    <lineage>
        <taxon>Bacteria</taxon>
        <taxon>Bacillati</taxon>
        <taxon>Actinomycetota</taxon>
        <taxon>Actinomycetes</taxon>
        <taxon>Pseudonocardiales</taxon>
        <taxon>Pseudonocardiaceae</taxon>
        <taxon>Pseudonocardia</taxon>
    </lineage>
</organism>
<dbReference type="InterPro" id="IPR035919">
    <property type="entry name" value="EAL_sf"/>
</dbReference>
<gene>
    <name evidence="4" type="ORF">PHY01_24590</name>
</gene>
<keyword evidence="1" id="KW-0812">Transmembrane</keyword>
<dbReference type="RefSeq" id="WP_141278700.1">
    <property type="nucleotide sequence ID" value="NZ_BAAARZ010000008.1"/>
</dbReference>
<feature type="transmembrane region" description="Helical" evidence="1">
    <location>
        <begin position="228"/>
        <end position="247"/>
    </location>
</feature>
<dbReference type="NCBIfam" id="TIGR00254">
    <property type="entry name" value="GGDEF"/>
    <property type="match status" value="1"/>
</dbReference>
<dbReference type="SUPFAM" id="SSF55073">
    <property type="entry name" value="Nucleotide cyclase"/>
    <property type="match status" value="1"/>
</dbReference>
<feature type="transmembrane region" description="Helical" evidence="1">
    <location>
        <begin position="132"/>
        <end position="151"/>
    </location>
</feature>
<proteinExistence type="predicted"/>
<dbReference type="PANTHER" id="PTHR33121:SF70">
    <property type="entry name" value="SIGNALING PROTEIN YKOW"/>
    <property type="match status" value="1"/>
</dbReference>
<name>A0A4Y3WS41_9PSEU</name>
<keyword evidence="1" id="KW-0472">Membrane</keyword>
<dbReference type="Gene3D" id="3.20.20.450">
    <property type="entry name" value="EAL domain"/>
    <property type="match status" value="1"/>
</dbReference>
<dbReference type="EMBL" id="BJNG01000017">
    <property type="protein sequence ID" value="GEC20176.1"/>
    <property type="molecule type" value="Genomic_DNA"/>
</dbReference>
<dbReference type="GO" id="GO:0071111">
    <property type="term" value="F:cyclic-guanylate-specific phosphodiesterase activity"/>
    <property type="evidence" value="ECO:0007669"/>
    <property type="project" value="InterPro"/>
</dbReference>
<protein>
    <submittedName>
        <fullName evidence="4">GGDEF-domain containing protein</fullName>
    </submittedName>
</protein>
<dbReference type="InterPro" id="IPR001633">
    <property type="entry name" value="EAL_dom"/>
</dbReference>
<feature type="transmembrane region" description="Helical" evidence="1">
    <location>
        <begin position="259"/>
        <end position="278"/>
    </location>
</feature>
<evidence type="ECO:0000256" key="1">
    <source>
        <dbReference type="SAM" id="Phobius"/>
    </source>
</evidence>
<dbReference type="InterPro" id="IPR050706">
    <property type="entry name" value="Cyclic-di-GMP_PDE-like"/>
</dbReference>
<dbReference type="CDD" id="cd01948">
    <property type="entry name" value="EAL"/>
    <property type="match status" value="1"/>
</dbReference>
<feature type="transmembrane region" description="Helical" evidence="1">
    <location>
        <begin position="290"/>
        <end position="308"/>
    </location>
</feature>
<dbReference type="PANTHER" id="PTHR33121">
    <property type="entry name" value="CYCLIC DI-GMP PHOSPHODIESTERASE PDEF"/>
    <property type="match status" value="1"/>
</dbReference>
<feature type="transmembrane region" description="Helical" evidence="1">
    <location>
        <begin position="163"/>
        <end position="185"/>
    </location>
</feature>
<dbReference type="OrthoDB" id="23692at2"/>
<keyword evidence="5" id="KW-1185">Reference proteome</keyword>
<feature type="transmembrane region" description="Helical" evidence="1">
    <location>
        <begin position="69"/>
        <end position="89"/>
    </location>
</feature>
<comment type="caution">
    <text evidence="4">The sequence shown here is derived from an EMBL/GenBank/DDBJ whole genome shotgun (WGS) entry which is preliminary data.</text>
</comment>
<dbReference type="SMART" id="SM00267">
    <property type="entry name" value="GGDEF"/>
    <property type="match status" value="1"/>
</dbReference>
<feature type="domain" description="EAL" evidence="2">
    <location>
        <begin position="511"/>
        <end position="765"/>
    </location>
</feature>
<evidence type="ECO:0000313" key="5">
    <source>
        <dbReference type="Proteomes" id="UP000320338"/>
    </source>
</evidence>
<dbReference type="InterPro" id="IPR043128">
    <property type="entry name" value="Rev_trsase/Diguanyl_cyclase"/>
</dbReference>
<reference evidence="4 5" key="1">
    <citation type="submission" date="2019-06" db="EMBL/GenBank/DDBJ databases">
        <title>Whole genome shotgun sequence of Pseudonocardia hydrocarbonoxydans NBRC 14498.</title>
        <authorList>
            <person name="Hosoyama A."/>
            <person name="Uohara A."/>
            <person name="Ohji S."/>
            <person name="Ichikawa N."/>
        </authorList>
    </citation>
    <scope>NUCLEOTIDE SEQUENCE [LARGE SCALE GENOMIC DNA]</scope>
    <source>
        <strain evidence="4 5">NBRC 14498</strain>
    </source>
</reference>
<feature type="domain" description="GGDEF" evidence="3">
    <location>
        <begin position="361"/>
        <end position="500"/>
    </location>
</feature>
<dbReference type="PROSITE" id="PS50887">
    <property type="entry name" value="GGDEF"/>
    <property type="match status" value="1"/>
</dbReference>